<reference evidence="1 2" key="1">
    <citation type="submission" date="2019-10" db="EMBL/GenBank/DDBJ databases">
        <title>Assembly and Annotation for the nematode Trichostrongylus colubriformis.</title>
        <authorList>
            <person name="Martin J."/>
        </authorList>
    </citation>
    <scope>NUCLEOTIDE SEQUENCE [LARGE SCALE GENOMIC DNA]</scope>
    <source>
        <strain evidence="1">G859</strain>
        <tissue evidence="1">Whole worm</tissue>
    </source>
</reference>
<organism evidence="1 2">
    <name type="scientific">Trichostrongylus colubriformis</name>
    <name type="common">Black scour worm</name>
    <dbReference type="NCBI Taxonomy" id="6319"/>
    <lineage>
        <taxon>Eukaryota</taxon>
        <taxon>Metazoa</taxon>
        <taxon>Ecdysozoa</taxon>
        <taxon>Nematoda</taxon>
        <taxon>Chromadorea</taxon>
        <taxon>Rhabditida</taxon>
        <taxon>Rhabditina</taxon>
        <taxon>Rhabditomorpha</taxon>
        <taxon>Strongyloidea</taxon>
        <taxon>Trichostrongylidae</taxon>
        <taxon>Trichostrongylus</taxon>
    </lineage>
</organism>
<name>A0AAN8FR25_TRICO</name>
<protein>
    <submittedName>
        <fullName evidence="1">Uncharacterized protein</fullName>
    </submittedName>
</protein>
<dbReference type="Proteomes" id="UP001331761">
    <property type="component" value="Unassembled WGS sequence"/>
</dbReference>
<dbReference type="AlphaFoldDB" id="A0AAN8FR25"/>
<accession>A0AAN8FR25</accession>
<comment type="caution">
    <text evidence="1">The sequence shown here is derived from an EMBL/GenBank/DDBJ whole genome shotgun (WGS) entry which is preliminary data.</text>
</comment>
<keyword evidence="2" id="KW-1185">Reference proteome</keyword>
<gene>
    <name evidence="1" type="ORF">GCK32_010659</name>
</gene>
<proteinExistence type="predicted"/>
<dbReference type="EMBL" id="WIXE01004028">
    <property type="protein sequence ID" value="KAK5983407.1"/>
    <property type="molecule type" value="Genomic_DNA"/>
</dbReference>
<sequence length="102" mass="11951">MNAINRFRPDAYKPMTYNKTLEEEAKEASFKPYTEAYKRFNVTIDMNKRTFKADREQAFMDALFTIQDTVISAFKMSRSHQVGCFINLNSTVCELSLHCQFD</sequence>
<evidence type="ECO:0000313" key="1">
    <source>
        <dbReference type="EMBL" id="KAK5983407.1"/>
    </source>
</evidence>
<evidence type="ECO:0000313" key="2">
    <source>
        <dbReference type="Proteomes" id="UP001331761"/>
    </source>
</evidence>